<reference evidence="1 2" key="1">
    <citation type="submission" date="2016-10" db="EMBL/GenBank/DDBJ databases">
        <authorList>
            <person name="Varghese N."/>
            <person name="Submissions S."/>
        </authorList>
    </citation>
    <scope>NUCLEOTIDE SEQUENCE [LARGE SCALE GENOMIC DNA]</scope>
    <source>
        <strain evidence="2">YIM D21,KCTC 23444,ACCC 10710</strain>
    </source>
</reference>
<protein>
    <recommendedName>
        <fullName evidence="3">DUF192 domain-containing protein</fullName>
    </recommendedName>
</protein>
<accession>A0A1I1X6J1</accession>
<name>A0A1I1X6J1_9RHOB</name>
<sequence length="164" mass="17602">MGIRGIADAVGPGLALAILPVLAAAECREDRVSIRGDFGNVSFRAEVADTNEERAQGLMHVEEMGRLEGMLFVYDRPQSVAFWMKNTLIPLDMIFADARGVVQKVHDRAQPHDLTGIPGGDDIQYVLEVNGGMAETLGIAPGAEMRHPSIAEGAWPCEESDSAG</sequence>
<evidence type="ECO:0008006" key="3">
    <source>
        <dbReference type="Google" id="ProtNLM"/>
    </source>
</evidence>
<proteinExistence type="predicted"/>
<dbReference type="AlphaFoldDB" id="A0A1I1X6J1"/>
<keyword evidence="2" id="KW-1185">Reference proteome</keyword>
<organism evidence="1 2">
    <name type="scientific">Roseivivax sediminis</name>
    <dbReference type="NCBI Taxonomy" id="936889"/>
    <lineage>
        <taxon>Bacteria</taxon>
        <taxon>Pseudomonadati</taxon>
        <taxon>Pseudomonadota</taxon>
        <taxon>Alphaproteobacteria</taxon>
        <taxon>Rhodobacterales</taxon>
        <taxon>Roseobacteraceae</taxon>
        <taxon>Roseivivax</taxon>
    </lineage>
</organism>
<dbReference type="OrthoDB" id="9808290at2"/>
<evidence type="ECO:0000313" key="2">
    <source>
        <dbReference type="Proteomes" id="UP000325289"/>
    </source>
</evidence>
<dbReference type="EMBL" id="FOMS01000005">
    <property type="protein sequence ID" value="SFE03025.1"/>
    <property type="molecule type" value="Genomic_DNA"/>
</dbReference>
<dbReference type="PANTHER" id="PTHR37953:SF1">
    <property type="entry name" value="UPF0127 PROTEIN MJ1496"/>
    <property type="match status" value="1"/>
</dbReference>
<gene>
    <name evidence="1" type="ORF">SAMN04515678_105260</name>
</gene>
<dbReference type="RefSeq" id="WP_149755783.1">
    <property type="nucleotide sequence ID" value="NZ_FOMS01000005.1"/>
</dbReference>
<dbReference type="Gene3D" id="2.60.120.1140">
    <property type="entry name" value="Protein of unknown function DUF192"/>
    <property type="match status" value="1"/>
</dbReference>
<dbReference type="InterPro" id="IPR003795">
    <property type="entry name" value="DUF192"/>
</dbReference>
<dbReference type="Proteomes" id="UP000325289">
    <property type="component" value="Unassembled WGS sequence"/>
</dbReference>
<evidence type="ECO:0000313" key="1">
    <source>
        <dbReference type="EMBL" id="SFE03025.1"/>
    </source>
</evidence>
<dbReference type="Pfam" id="PF02643">
    <property type="entry name" value="DUF192"/>
    <property type="match status" value="1"/>
</dbReference>
<dbReference type="InterPro" id="IPR038695">
    <property type="entry name" value="Saro_0823-like_sf"/>
</dbReference>
<dbReference type="PANTHER" id="PTHR37953">
    <property type="entry name" value="UPF0127 PROTEIN MJ1496"/>
    <property type="match status" value="1"/>
</dbReference>